<evidence type="ECO:0000313" key="2">
    <source>
        <dbReference type="Proteomes" id="UP001059617"/>
    </source>
</evidence>
<dbReference type="Proteomes" id="UP001059617">
    <property type="component" value="Chromosome"/>
</dbReference>
<keyword evidence="2" id="KW-1185">Reference proteome</keyword>
<dbReference type="EMBL" id="CP073720">
    <property type="protein sequence ID" value="UWP82778.1"/>
    <property type="molecule type" value="Genomic_DNA"/>
</dbReference>
<name>A0ABY5VY92_9ACTN</name>
<reference evidence="1" key="2">
    <citation type="submission" date="2022-09" db="EMBL/GenBank/DDBJ databases">
        <title>Biosynthetic gene clusters of Dactylosporangioum fulvum.</title>
        <authorList>
            <person name="Caradec T."/>
        </authorList>
    </citation>
    <scope>NUCLEOTIDE SEQUENCE</scope>
    <source>
        <strain evidence="1">NRRL B-16292</strain>
    </source>
</reference>
<protein>
    <submittedName>
        <fullName evidence="1">Uncharacterized protein</fullName>
    </submittedName>
</protein>
<gene>
    <name evidence="1" type="ORF">Dfulv_00150</name>
</gene>
<proteinExistence type="predicted"/>
<sequence length="84" mass="9355">MHHELRPCGVGIGLGSPDLGVAIIATHLYHHVVPAAGLHRRQRPKDIERFPHGEAVHYAEYAIEHGAPADSRARRARRDERAAR</sequence>
<reference evidence="1" key="1">
    <citation type="submission" date="2021-04" db="EMBL/GenBank/DDBJ databases">
        <authorList>
            <person name="Hartkoorn R.C."/>
            <person name="Beaudoing E."/>
            <person name="Hot D."/>
        </authorList>
    </citation>
    <scope>NUCLEOTIDE SEQUENCE</scope>
    <source>
        <strain evidence="1">NRRL B-16292</strain>
    </source>
</reference>
<accession>A0ABY5VY92</accession>
<organism evidence="1 2">
    <name type="scientific">Dactylosporangium fulvum</name>
    <dbReference type="NCBI Taxonomy" id="53359"/>
    <lineage>
        <taxon>Bacteria</taxon>
        <taxon>Bacillati</taxon>
        <taxon>Actinomycetota</taxon>
        <taxon>Actinomycetes</taxon>
        <taxon>Micromonosporales</taxon>
        <taxon>Micromonosporaceae</taxon>
        <taxon>Dactylosporangium</taxon>
    </lineage>
</organism>
<evidence type="ECO:0000313" key="1">
    <source>
        <dbReference type="EMBL" id="UWP82778.1"/>
    </source>
</evidence>